<keyword evidence="2" id="KW-0479">Metal-binding</keyword>
<dbReference type="GO" id="GO:0006508">
    <property type="term" value="P:proteolysis"/>
    <property type="evidence" value="ECO:0007669"/>
    <property type="project" value="UniProtKB-KW"/>
</dbReference>
<organism evidence="7">
    <name type="scientific">Salmonella enterica</name>
    <name type="common">Salmonella choleraesuis</name>
    <dbReference type="NCBI Taxonomy" id="28901"/>
    <lineage>
        <taxon>Bacteria</taxon>
        <taxon>Pseudomonadati</taxon>
        <taxon>Pseudomonadota</taxon>
        <taxon>Gammaproteobacteria</taxon>
        <taxon>Enterobacterales</taxon>
        <taxon>Enterobacteriaceae</taxon>
        <taxon>Salmonella</taxon>
    </lineage>
</organism>
<dbReference type="EMBL" id="AALAOU010000022">
    <property type="protein sequence ID" value="ECX6661800.1"/>
    <property type="molecule type" value="Genomic_DNA"/>
</dbReference>
<keyword evidence="5" id="KW-0482">Metalloprotease</keyword>
<evidence type="ECO:0000256" key="5">
    <source>
        <dbReference type="ARBA" id="ARBA00023049"/>
    </source>
</evidence>
<dbReference type="PANTHER" id="PTHR34858">
    <property type="entry name" value="CYSO-CYSTEINE PEPTIDASE"/>
    <property type="match status" value="1"/>
</dbReference>
<feature type="domain" description="JAB1/MPN/MOV34 metalloenzyme" evidence="6">
    <location>
        <begin position="1"/>
        <end position="131"/>
    </location>
</feature>
<comment type="caution">
    <text evidence="7">The sequence shown here is derived from an EMBL/GenBank/DDBJ whole genome shotgun (WGS) entry which is preliminary data.</text>
</comment>
<protein>
    <submittedName>
        <fullName evidence="7">M67 family metallopeptidase</fullName>
    </submittedName>
</protein>
<dbReference type="CDD" id="cd08070">
    <property type="entry name" value="MPN_like"/>
    <property type="match status" value="1"/>
</dbReference>
<evidence type="ECO:0000256" key="4">
    <source>
        <dbReference type="ARBA" id="ARBA00022833"/>
    </source>
</evidence>
<evidence type="ECO:0000259" key="6">
    <source>
        <dbReference type="SMART" id="SM00232"/>
    </source>
</evidence>
<name>A0A619I187_SALER</name>
<keyword evidence="3" id="KW-0378">Hydrolase</keyword>
<dbReference type="GO" id="GO:0008270">
    <property type="term" value="F:zinc ion binding"/>
    <property type="evidence" value="ECO:0007669"/>
    <property type="project" value="TreeGrafter"/>
</dbReference>
<dbReference type="Pfam" id="PF14464">
    <property type="entry name" value="Prok-JAB"/>
    <property type="match status" value="1"/>
</dbReference>
<proteinExistence type="predicted"/>
<dbReference type="Gene3D" id="3.40.140.10">
    <property type="entry name" value="Cytidine Deaminase, domain 2"/>
    <property type="match status" value="1"/>
</dbReference>
<accession>A0A619I187</accession>
<dbReference type="InterPro" id="IPR000555">
    <property type="entry name" value="JAMM/MPN+_dom"/>
</dbReference>
<dbReference type="GO" id="GO:0008235">
    <property type="term" value="F:metalloexopeptidase activity"/>
    <property type="evidence" value="ECO:0007669"/>
    <property type="project" value="TreeGrafter"/>
</dbReference>
<keyword evidence="4" id="KW-0862">Zinc</keyword>
<dbReference type="InterPro" id="IPR028090">
    <property type="entry name" value="JAB_dom_prok"/>
</dbReference>
<dbReference type="SUPFAM" id="SSF102712">
    <property type="entry name" value="JAB1/MPN domain"/>
    <property type="match status" value="1"/>
</dbReference>
<dbReference type="AlphaFoldDB" id="A0A619I187"/>
<dbReference type="InterPro" id="IPR051929">
    <property type="entry name" value="VirAsm_ModProt"/>
</dbReference>
<keyword evidence="1" id="KW-0645">Protease</keyword>
<evidence type="ECO:0000256" key="2">
    <source>
        <dbReference type="ARBA" id="ARBA00022723"/>
    </source>
</evidence>
<dbReference type="PANTHER" id="PTHR34858:SF1">
    <property type="entry name" value="CYSO-CYSTEINE PEPTIDASE"/>
    <property type="match status" value="1"/>
</dbReference>
<reference evidence="7" key="1">
    <citation type="submission" date="2019-09" db="EMBL/GenBank/DDBJ databases">
        <authorList>
            <consortium name="PulseNet: The National Subtyping Network for Foodborne Disease Surveillance"/>
            <person name="Tarr C.L."/>
            <person name="Trees E."/>
            <person name="Katz L.S."/>
            <person name="Carleton-Romer H.A."/>
            <person name="Stroika S."/>
            <person name="Kucerova Z."/>
            <person name="Roache K.F."/>
            <person name="Sabol A.L."/>
            <person name="Besser J."/>
            <person name="Gerner-Smidt P."/>
        </authorList>
    </citation>
    <scope>NUCLEOTIDE SEQUENCE</scope>
    <source>
        <strain evidence="7">PNUSAS101199</strain>
    </source>
</reference>
<evidence type="ECO:0000313" key="7">
    <source>
        <dbReference type="EMBL" id="ECX6661800.1"/>
    </source>
</evidence>
<dbReference type="SMART" id="SM00232">
    <property type="entry name" value="JAB_MPN"/>
    <property type="match status" value="1"/>
</dbReference>
<gene>
    <name evidence="7" type="ORF">F6X26_23075</name>
</gene>
<evidence type="ECO:0000256" key="1">
    <source>
        <dbReference type="ARBA" id="ARBA00022670"/>
    </source>
</evidence>
<sequence>MLKIRKGLLDKIQELADKMHPIETCGIIAGPVGFPVAERIITMRNAACSEHYFQFDAKEQLNVWRQLEQRDEECRVIYHSHTDSIPYPSAEDIQFAIDPEVHYIIVATQPSTDADIRSFRIIAGKVTEESITVID</sequence>
<evidence type="ECO:0000256" key="3">
    <source>
        <dbReference type="ARBA" id="ARBA00022801"/>
    </source>
</evidence>